<accession>A0A195BHB6</accession>
<proteinExistence type="predicted"/>
<feature type="region of interest" description="Disordered" evidence="1">
    <location>
        <begin position="28"/>
        <end position="62"/>
    </location>
</feature>
<evidence type="ECO:0000313" key="2">
    <source>
        <dbReference type="EMBL" id="KYM83561.1"/>
    </source>
</evidence>
<sequence length="104" mass="11918">MAMRSREGNDRRRLSVVDDSRDFMIRYIEGESEEEGGEPRNAPREGTVTPRPASFQTRHGTAAERDATYTCARLTISIRQATVAVIAEMHPIFLSWRLHHVDNY</sequence>
<evidence type="ECO:0000256" key="1">
    <source>
        <dbReference type="SAM" id="MobiDB-lite"/>
    </source>
</evidence>
<name>A0A195BHB6_9HYME</name>
<dbReference type="EMBL" id="KQ976488">
    <property type="protein sequence ID" value="KYM83561.1"/>
    <property type="molecule type" value="Genomic_DNA"/>
</dbReference>
<keyword evidence="3" id="KW-1185">Reference proteome</keyword>
<dbReference type="AlphaFoldDB" id="A0A195BHB6"/>
<organism evidence="2 3">
    <name type="scientific">Atta colombica</name>
    <dbReference type="NCBI Taxonomy" id="520822"/>
    <lineage>
        <taxon>Eukaryota</taxon>
        <taxon>Metazoa</taxon>
        <taxon>Ecdysozoa</taxon>
        <taxon>Arthropoda</taxon>
        <taxon>Hexapoda</taxon>
        <taxon>Insecta</taxon>
        <taxon>Pterygota</taxon>
        <taxon>Neoptera</taxon>
        <taxon>Endopterygota</taxon>
        <taxon>Hymenoptera</taxon>
        <taxon>Apocrita</taxon>
        <taxon>Aculeata</taxon>
        <taxon>Formicoidea</taxon>
        <taxon>Formicidae</taxon>
        <taxon>Myrmicinae</taxon>
        <taxon>Atta</taxon>
    </lineage>
</organism>
<reference evidence="2 3" key="1">
    <citation type="submission" date="2015-09" db="EMBL/GenBank/DDBJ databases">
        <title>Atta colombica WGS genome.</title>
        <authorList>
            <person name="Nygaard S."/>
            <person name="Hu H."/>
            <person name="Boomsma J."/>
            <person name="Zhang G."/>
        </authorList>
    </citation>
    <scope>NUCLEOTIDE SEQUENCE [LARGE SCALE GENOMIC DNA]</scope>
    <source>
        <strain evidence="2">Treedump-2</strain>
        <tissue evidence="2">Whole body</tissue>
    </source>
</reference>
<dbReference type="Proteomes" id="UP000078540">
    <property type="component" value="Unassembled WGS sequence"/>
</dbReference>
<protein>
    <submittedName>
        <fullName evidence="2">Uncharacterized protein</fullName>
    </submittedName>
</protein>
<evidence type="ECO:0000313" key="3">
    <source>
        <dbReference type="Proteomes" id="UP000078540"/>
    </source>
</evidence>
<gene>
    <name evidence="2" type="ORF">ALC53_05961</name>
</gene>